<protein>
    <submittedName>
        <fullName evidence="12">CytoChrome c, class I</fullName>
    </submittedName>
</protein>
<dbReference type="PIRSF" id="PIRSF000005">
    <property type="entry name" value="Cytochrome_c4"/>
    <property type="match status" value="1"/>
</dbReference>
<evidence type="ECO:0000256" key="7">
    <source>
        <dbReference type="ARBA" id="ARBA00023004"/>
    </source>
</evidence>
<accession>A8PPZ1</accession>
<proteinExistence type="predicted"/>
<dbReference type="EMBL" id="AAQJ02000001">
    <property type="protein sequence ID" value="EDP45747.1"/>
    <property type="molecule type" value="Genomic_DNA"/>
</dbReference>
<dbReference type="PROSITE" id="PS51007">
    <property type="entry name" value="CYTC"/>
    <property type="match status" value="2"/>
</dbReference>
<feature type="binding site" description="axial binding residue" evidence="9">
    <location>
        <position position="40"/>
    </location>
    <ligand>
        <name>heme c</name>
        <dbReference type="ChEBI" id="CHEBI:61717"/>
        <label>1</label>
    </ligand>
    <ligandPart>
        <name>Fe</name>
        <dbReference type="ChEBI" id="CHEBI:18248"/>
    </ligandPart>
</feature>
<feature type="binding site" description="axial binding residue" evidence="9">
    <location>
        <position position="83"/>
    </location>
    <ligand>
        <name>heme c</name>
        <dbReference type="ChEBI" id="CHEBI:61717"/>
        <label>1</label>
    </ligand>
    <ligandPart>
        <name>Fe</name>
        <dbReference type="ChEBI" id="CHEBI:18248"/>
    </ligandPart>
</feature>
<dbReference type="PANTHER" id="PTHR33751:SF9">
    <property type="entry name" value="CYTOCHROME C4"/>
    <property type="match status" value="1"/>
</dbReference>
<feature type="binding site" description="covalent" evidence="8">
    <location>
        <position position="139"/>
    </location>
    <ligand>
        <name>heme c</name>
        <dbReference type="ChEBI" id="CHEBI:61717"/>
        <label>2</label>
    </ligand>
</feature>
<feature type="domain" description="Cytochrome c" evidence="11">
    <location>
        <begin position="115"/>
        <end position="206"/>
    </location>
</feature>
<name>A8PPZ1_9COXI</name>
<feature type="chain" id="PRO_5002727829" evidence="10">
    <location>
        <begin position="23"/>
        <end position="207"/>
    </location>
</feature>
<feature type="domain" description="Cytochrome c" evidence="11">
    <location>
        <begin position="20"/>
        <end position="106"/>
    </location>
</feature>
<dbReference type="STRING" id="59196.RICGR_1400"/>
<dbReference type="RefSeq" id="WP_006034735.1">
    <property type="nucleotide sequence ID" value="NZ_AAQJ02000001.1"/>
</dbReference>
<evidence type="ECO:0000256" key="10">
    <source>
        <dbReference type="SAM" id="SignalP"/>
    </source>
</evidence>
<evidence type="ECO:0000256" key="6">
    <source>
        <dbReference type="ARBA" id="ARBA00022982"/>
    </source>
</evidence>
<dbReference type="Gene3D" id="1.10.760.10">
    <property type="entry name" value="Cytochrome c-like domain"/>
    <property type="match status" value="2"/>
</dbReference>
<keyword evidence="10" id="KW-0732">Signal</keyword>
<evidence type="ECO:0000256" key="8">
    <source>
        <dbReference type="PIRSR" id="PIRSR000005-1"/>
    </source>
</evidence>
<dbReference type="GO" id="GO:0020037">
    <property type="term" value="F:heme binding"/>
    <property type="evidence" value="ECO:0007669"/>
    <property type="project" value="InterPro"/>
</dbReference>
<evidence type="ECO:0000256" key="5">
    <source>
        <dbReference type="ARBA" id="ARBA00022764"/>
    </source>
</evidence>
<dbReference type="InterPro" id="IPR036909">
    <property type="entry name" value="Cyt_c-like_dom_sf"/>
</dbReference>
<comment type="subcellular location">
    <subcellularLocation>
        <location evidence="1">Periplasm</location>
    </subcellularLocation>
</comment>
<feature type="binding site" description="axial binding residue" evidence="9">
    <location>
        <position position="140"/>
    </location>
    <ligand>
        <name>heme c</name>
        <dbReference type="ChEBI" id="CHEBI:61717"/>
        <label>2</label>
    </ligand>
    <ligandPart>
        <name>Fe</name>
        <dbReference type="ChEBI" id="CHEBI:18248"/>
    </ligandPart>
</feature>
<dbReference type="GO" id="GO:0005506">
    <property type="term" value="F:iron ion binding"/>
    <property type="evidence" value="ECO:0007669"/>
    <property type="project" value="InterPro"/>
</dbReference>
<keyword evidence="7 9" id="KW-0408">Iron</keyword>
<dbReference type="GO" id="GO:0009055">
    <property type="term" value="F:electron transfer activity"/>
    <property type="evidence" value="ECO:0007669"/>
    <property type="project" value="InterPro"/>
</dbReference>
<dbReference type="InterPro" id="IPR024167">
    <property type="entry name" value="Cytochrome_c4-like"/>
</dbReference>
<evidence type="ECO:0000313" key="12">
    <source>
        <dbReference type="EMBL" id="EDP45747.1"/>
    </source>
</evidence>
<reference evidence="12" key="2">
    <citation type="submission" date="2007-10" db="EMBL/GenBank/DDBJ databases">
        <authorList>
            <person name="Myers G.S."/>
        </authorList>
    </citation>
    <scope>NUCLEOTIDE SEQUENCE [LARGE SCALE GENOMIC DNA]</scope>
</reference>
<keyword evidence="5" id="KW-0574">Periplasm</keyword>
<organism evidence="12 13">
    <name type="scientific">Rickettsiella grylli</name>
    <dbReference type="NCBI Taxonomy" id="59196"/>
    <lineage>
        <taxon>Bacteria</taxon>
        <taxon>Pseudomonadati</taxon>
        <taxon>Pseudomonadota</taxon>
        <taxon>Gammaproteobacteria</taxon>
        <taxon>Legionellales</taxon>
        <taxon>Coxiellaceae</taxon>
        <taxon>Rickettsiella</taxon>
    </lineage>
</organism>
<comment type="PTM">
    <text evidence="8">Binds 2 heme c groups covalently per subunit.</text>
</comment>
<dbReference type="OrthoDB" id="9773456at2"/>
<reference evidence="12" key="1">
    <citation type="submission" date="2006-04" db="EMBL/GenBank/DDBJ databases">
        <authorList>
            <person name="Seshadri R."/>
            <person name="Federici B.A."/>
        </authorList>
    </citation>
    <scope>NUCLEOTIDE SEQUENCE [LARGE SCALE GENOMIC DNA]</scope>
</reference>
<feature type="binding site" description="axial binding residue" evidence="9">
    <location>
        <position position="183"/>
    </location>
    <ligand>
        <name>heme c</name>
        <dbReference type="ChEBI" id="CHEBI:61717"/>
        <label>2</label>
    </ligand>
    <ligandPart>
        <name>Fe</name>
        <dbReference type="ChEBI" id="CHEBI:18248"/>
    </ligandPart>
</feature>
<keyword evidence="13" id="KW-1185">Reference proteome</keyword>
<keyword evidence="3 8" id="KW-0349">Heme</keyword>
<dbReference type="InterPro" id="IPR050597">
    <property type="entry name" value="Cytochrome_c_Oxidase_Subunit"/>
</dbReference>
<keyword evidence="6" id="KW-0249">Electron transport</keyword>
<evidence type="ECO:0000256" key="3">
    <source>
        <dbReference type="ARBA" id="ARBA00022617"/>
    </source>
</evidence>
<evidence type="ECO:0000256" key="9">
    <source>
        <dbReference type="PIRSR" id="PIRSR000005-2"/>
    </source>
</evidence>
<dbReference type="PANTHER" id="PTHR33751">
    <property type="entry name" value="CBB3-TYPE CYTOCHROME C OXIDASE SUBUNIT FIXP"/>
    <property type="match status" value="1"/>
</dbReference>
<dbReference type="eggNOG" id="COG2863">
    <property type="taxonomic scope" value="Bacteria"/>
</dbReference>
<gene>
    <name evidence="12" type="ORF">RICGR_1400</name>
</gene>
<keyword evidence="2" id="KW-0813">Transport</keyword>
<sequence length="207" mass="23130">MFNYQNFTVFFLCLLTFSSSIAKKDEKTMNQMITECEGCHGQQGNSTVNENWPKLAGQNMNYLMKQMHDFQSNDKYARKNAMMNAFMLALSEKEKIKIARYYARLTGTIDTAQNHLLSLGESIYRGGDAAKKIPACLACHGPAGLGNPPAGFPRLSGQHAHYIASQLKAFRAGKRNNDRYQMMPMISKKMSDADIVAVSNYISGLYG</sequence>
<evidence type="ECO:0000259" key="11">
    <source>
        <dbReference type="PROSITE" id="PS51007"/>
    </source>
</evidence>
<dbReference type="Pfam" id="PF00034">
    <property type="entry name" value="Cytochrom_C"/>
    <property type="match status" value="1"/>
</dbReference>
<evidence type="ECO:0000256" key="1">
    <source>
        <dbReference type="ARBA" id="ARBA00004418"/>
    </source>
</evidence>
<feature type="signal peptide" evidence="10">
    <location>
        <begin position="1"/>
        <end position="22"/>
    </location>
</feature>
<dbReference type="Proteomes" id="UP000054075">
    <property type="component" value="Unassembled WGS sequence"/>
</dbReference>
<evidence type="ECO:0000256" key="2">
    <source>
        <dbReference type="ARBA" id="ARBA00022448"/>
    </source>
</evidence>
<comment type="caution">
    <text evidence="12">The sequence shown here is derived from an EMBL/GenBank/DDBJ whole genome shotgun (WGS) entry which is preliminary data.</text>
</comment>
<feature type="binding site" description="covalent" evidence="8">
    <location>
        <position position="136"/>
    </location>
    <ligand>
        <name>heme c</name>
        <dbReference type="ChEBI" id="CHEBI:61717"/>
        <label>2</label>
    </ligand>
</feature>
<dbReference type="GO" id="GO:0042597">
    <property type="term" value="C:periplasmic space"/>
    <property type="evidence" value="ECO:0007669"/>
    <property type="project" value="UniProtKB-SubCell"/>
</dbReference>
<dbReference type="AlphaFoldDB" id="A8PPZ1"/>
<evidence type="ECO:0000313" key="13">
    <source>
        <dbReference type="Proteomes" id="UP000054075"/>
    </source>
</evidence>
<dbReference type="InterPro" id="IPR009056">
    <property type="entry name" value="Cyt_c-like_dom"/>
</dbReference>
<feature type="binding site" description="covalent" evidence="8">
    <location>
        <position position="36"/>
    </location>
    <ligand>
        <name>heme c</name>
        <dbReference type="ChEBI" id="CHEBI:61717"/>
        <label>1</label>
    </ligand>
</feature>
<evidence type="ECO:0000256" key="4">
    <source>
        <dbReference type="ARBA" id="ARBA00022723"/>
    </source>
</evidence>
<keyword evidence="4 9" id="KW-0479">Metal-binding</keyword>
<dbReference type="SUPFAM" id="SSF46626">
    <property type="entry name" value="Cytochrome c"/>
    <property type="match status" value="2"/>
</dbReference>
<feature type="binding site" description="covalent" evidence="8">
    <location>
        <position position="39"/>
    </location>
    <ligand>
        <name>heme c</name>
        <dbReference type="ChEBI" id="CHEBI:61717"/>
        <label>1</label>
    </ligand>
</feature>